<dbReference type="InterPro" id="IPR036640">
    <property type="entry name" value="ABC1_TM_sf"/>
</dbReference>
<evidence type="ECO:0000256" key="2">
    <source>
        <dbReference type="ARBA" id="ARBA00022692"/>
    </source>
</evidence>
<feature type="domain" description="ABC transporter" evidence="9">
    <location>
        <begin position="341"/>
        <end position="584"/>
    </location>
</feature>
<dbReference type="EMBL" id="CP120983">
    <property type="protein sequence ID" value="WLQ63438.1"/>
    <property type="molecule type" value="Genomic_DNA"/>
</dbReference>
<dbReference type="SUPFAM" id="SSF90123">
    <property type="entry name" value="ABC transporter transmembrane region"/>
    <property type="match status" value="1"/>
</dbReference>
<dbReference type="CDD" id="cd03228">
    <property type="entry name" value="ABCC_MRP_Like"/>
    <property type="match status" value="1"/>
</dbReference>
<keyword evidence="11" id="KW-1185">Reference proteome</keyword>
<dbReference type="PANTHER" id="PTHR24221">
    <property type="entry name" value="ATP-BINDING CASSETTE SUB-FAMILY B"/>
    <property type="match status" value="1"/>
</dbReference>
<dbReference type="Proteomes" id="UP001224433">
    <property type="component" value="Chromosome"/>
</dbReference>
<dbReference type="InterPro" id="IPR003593">
    <property type="entry name" value="AAA+_ATPase"/>
</dbReference>
<dbReference type="SUPFAM" id="SSF52540">
    <property type="entry name" value="P-loop containing nucleoside triphosphate hydrolases"/>
    <property type="match status" value="1"/>
</dbReference>
<evidence type="ECO:0000256" key="6">
    <source>
        <dbReference type="ARBA" id="ARBA00023136"/>
    </source>
</evidence>
<evidence type="ECO:0000256" key="5">
    <source>
        <dbReference type="ARBA" id="ARBA00022989"/>
    </source>
</evidence>
<dbReference type="Pfam" id="PF00005">
    <property type="entry name" value="ABC_tran"/>
    <property type="match status" value="1"/>
</dbReference>
<evidence type="ECO:0000256" key="4">
    <source>
        <dbReference type="ARBA" id="ARBA00022840"/>
    </source>
</evidence>
<evidence type="ECO:0000313" key="11">
    <source>
        <dbReference type="Proteomes" id="UP001224433"/>
    </source>
</evidence>
<keyword evidence="5 8" id="KW-1133">Transmembrane helix</keyword>
<organism evidence="10 11">
    <name type="scientific">Streptomyces glycanivorans</name>
    <dbReference type="NCBI Taxonomy" id="3033808"/>
    <lineage>
        <taxon>Bacteria</taxon>
        <taxon>Bacillati</taxon>
        <taxon>Actinomycetota</taxon>
        <taxon>Actinomycetes</taxon>
        <taxon>Kitasatosporales</taxon>
        <taxon>Streptomycetaceae</taxon>
        <taxon>Streptomyces</taxon>
    </lineage>
</organism>
<dbReference type="PROSITE" id="PS50893">
    <property type="entry name" value="ABC_TRANSPORTER_2"/>
    <property type="match status" value="1"/>
</dbReference>
<dbReference type="Gene3D" id="3.40.50.300">
    <property type="entry name" value="P-loop containing nucleotide triphosphate hydrolases"/>
    <property type="match status" value="1"/>
</dbReference>
<protein>
    <submittedName>
        <fullName evidence="10">ATP-binding cassette domain-containing protein</fullName>
    </submittedName>
</protein>
<keyword evidence="4 10" id="KW-0067">ATP-binding</keyword>
<proteinExistence type="predicted"/>
<feature type="compositionally biased region" description="Basic and acidic residues" evidence="7">
    <location>
        <begin position="593"/>
        <end position="605"/>
    </location>
</feature>
<dbReference type="SMART" id="SM00382">
    <property type="entry name" value="AAA"/>
    <property type="match status" value="1"/>
</dbReference>
<keyword evidence="3" id="KW-0547">Nucleotide-binding</keyword>
<gene>
    <name evidence="10" type="ORF">P8A20_07430</name>
</gene>
<comment type="subcellular location">
    <subcellularLocation>
        <location evidence="1">Cell membrane</location>
        <topology evidence="1">Multi-pass membrane protein</topology>
    </subcellularLocation>
</comment>
<dbReference type="InterPro" id="IPR003439">
    <property type="entry name" value="ABC_transporter-like_ATP-bd"/>
</dbReference>
<feature type="transmembrane region" description="Helical" evidence="8">
    <location>
        <begin position="53"/>
        <end position="74"/>
    </location>
</feature>
<dbReference type="InterPro" id="IPR039421">
    <property type="entry name" value="Type_1_exporter"/>
</dbReference>
<reference evidence="10 11" key="1">
    <citation type="submission" date="2023-03" db="EMBL/GenBank/DDBJ databases">
        <title>Isolation and description of six Streptomyces strains from soil environments, able to metabolize different microbial glucans.</title>
        <authorList>
            <person name="Widen T."/>
            <person name="Larsbrink J."/>
        </authorList>
    </citation>
    <scope>NUCLEOTIDE SEQUENCE [LARGE SCALE GENOMIC DNA]</scope>
    <source>
        <strain evidence="10 11">Alt3</strain>
    </source>
</reference>
<feature type="transmembrane region" description="Helical" evidence="8">
    <location>
        <begin position="142"/>
        <end position="164"/>
    </location>
</feature>
<evidence type="ECO:0000313" key="10">
    <source>
        <dbReference type="EMBL" id="WLQ63438.1"/>
    </source>
</evidence>
<accession>A0ABY9J6M1</accession>
<keyword evidence="6 8" id="KW-0472">Membrane</keyword>
<name>A0ABY9J6M1_9ACTN</name>
<sequence>MRIVFLRPLRAAGPVLLTALLTLLLLQALLPAATALAMGELVGRVRGVPGEELWQAVLWPLLAFTGLLLGTHLLECLTEPLDFLARARADGDHRRRLLLRAASTPTLEVLERPGTRQLLRTAAADPENWTERKPSDGAVAQLRLLCAAVGFGASAVVLAGYAWWAVPVLVVPAVALRVHFGRSISAFVRRWLAGTGAWDQMMVWASALASGGAGKDVRVFGLGEWMVGRMRHHLLEMFEPVWREHIRHLWRCLAHGAVVLAVLLCVFVPAASSAAGGESTVAAATAALSAGWSLFTLAEYCDPRDVVGARACLEATAELERLLPVRPAAGAADLAEGPFTVRFEDVSFRYPGTDRTVLDRLDLEIAPGELLAIVGMNGAGKSTLIKLLAGLYTPTSGRITAGGTDLADLGPETWRRHVSMVFQDFVRYELSAAENVVLGRADRPRDEQALARAAADAGLSPVLQRLPAGWDTPLARSRTGGVDLSGGQWQQIVLARALYAVHSGAGLLVLDEPTAHLDVRTEFDVFARLARRRGDTGVVLISHRLSTVRQADRIVLLDGGRITEQGTHDELMALGGTYAEMFHIQAERFRRGYDDRLDGPPDDRPGTATTQGESA</sequence>
<keyword evidence="2 8" id="KW-0812">Transmembrane</keyword>
<dbReference type="Gene3D" id="1.20.1560.10">
    <property type="entry name" value="ABC transporter type 1, transmembrane domain"/>
    <property type="match status" value="1"/>
</dbReference>
<feature type="region of interest" description="Disordered" evidence="7">
    <location>
        <begin position="593"/>
        <end position="615"/>
    </location>
</feature>
<evidence type="ECO:0000256" key="3">
    <source>
        <dbReference type="ARBA" id="ARBA00022741"/>
    </source>
</evidence>
<dbReference type="PANTHER" id="PTHR24221:SF646">
    <property type="entry name" value="HAEMOLYSIN SECRETION ATP-BINDING PROTEIN"/>
    <property type="match status" value="1"/>
</dbReference>
<dbReference type="RefSeq" id="WP_306103160.1">
    <property type="nucleotide sequence ID" value="NZ_CP120983.1"/>
</dbReference>
<evidence type="ECO:0000256" key="7">
    <source>
        <dbReference type="SAM" id="MobiDB-lite"/>
    </source>
</evidence>
<evidence type="ECO:0000259" key="9">
    <source>
        <dbReference type="PROSITE" id="PS50893"/>
    </source>
</evidence>
<dbReference type="InterPro" id="IPR027417">
    <property type="entry name" value="P-loop_NTPase"/>
</dbReference>
<evidence type="ECO:0000256" key="1">
    <source>
        <dbReference type="ARBA" id="ARBA00004651"/>
    </source>
</evidence>
<evidence type="ECO:0000256" key="8">
    <source>
        <dbReference type="SAM" id="Phobius"/>
    </source>
</evidence>
<dbReference type="GO" id="GO:0005524">
    <property type="term" value="F:ATP binding"/>
    <property type="evidence" value="ECO:0007669"/>
    <property type="project" value="UniProtKB-KW"/>
</dbReference>